<evidence type="ECO:0000256" key="7">
    <source>
        <dbReference type="ARBA" id="ARBA00023033"/>
    </source>
</evidence>
<keyword evidence="5" id="KW-0560">Oxidoreductase</keyword>
<protein>
    <submittedName>
        <fullName evidence="10">Cytochrome</fullName>
    </submittedName>
</protein>
<organism evidence="10 11">
    <name type="scientific">Methylobacterium platani</name>
    <dbReference type="NCBI Taxonomy" id="427683"/>
    <lineage>
        <taxon>Bacteria</taxon>
        <taxon>Pseudomonadati</taxon>
        <taxon>Pseudomonadota</taxon>
        <taxon>Alphaproteobacteria</taxon>
        <taxon>Hyphomicrobiales</taxon>
        <taxon>Methylobacteriaceae</taxon>
        <taxon>Methylobacterium</taxon>
    </lineage>
</organism>
<evidence type="ECO:0000256" key="1">
    <source>
        <dbReference type="ARBA" id="ARBA00001971"/>
    </source>
</evidence>
<dbReference type="GO" id="GO:0020037">
    <property type="term" value="F:heme binding"/>
    <property type="evidence" value="ECO:0007669"/>
    <property type="project" value="InterPro"/>
</dbReference>
<evidence type="ECO:0000256" key="4">
    <source>
        <dbReference type="ARBA" id="ARBA00022723"/>
    </source>
</evidence>
<name>A0A179SBC6_9HYPH</name>
<dbReference type="Pfam" id="PF00067">
    <property type="entry name" value="p450"/>
    <property type="match status" value="1"/>
</dbReference>
<proteinExistence type="inferred from homology"/>
<keyword evidence="6" id="KW-0408">Iron</keyword>
<dbReference type="OrthoDB" id="9801155at2"/>
<dbReference type="EMBL" id="LWHQ01000022">
    <property type="protein sequence ID" value="OAS24688.1"/>
    <property type="molecule type" value="Genomic_DNA"/>
</dbReference>
<comment type="caution">
    <text evidence="10">The sequence shown here is derived from an EMBL/GenBank/DDBJ whole genome shotgun (WGS) entry which is preliminary data.</text>
</comment>
<comment type="similarity">
    <text evidence="2">Belongs to the cytochrome P450 family.</text>
</comment>
<comment type="function">
    <text evidence="8">Cytochromes P450 are a group of heme-thiolate monooxygenases. They oxidize a variety of structurally unrelated compounds, including steroids, fatty acids, and xenobiotics.</text>
</comment>
<reference evidence="10 11" key="1">
    <citation type="submission" date="2016-04" db="EMBL/GenBank/DDBJ databases">
        <authorList>
            <person name="Evans L.H."/>
            <person name="Alamgir A."/>
            <person name="Owens N."/>
            <person name="Weber N.D."/>
            <person name="Virtaneva K."/>
            <person name="Barbian K."/>
            <person name="Babar A."/>
            <person name="Rosenke K."/>
        </authorList>
    </citation>
    <scope>NUCLEOTIDE SEQUENCE [LARGE SCALE GENOMIC DNA]</scope>
    <source>
        <strain evidence="10 11">PMB02</strain>
    </source>
</reference>
<gene>
    <name evidence="10" type="ORF">A5481_13215</name>
</gene>
<dbReference type="RefSeq" id="WP_048432034.1">
    <property type="nucleotide sequence ID" value="NZ_LWHQ01000022.1"/>
</dbReference>
<dbReference type="InterPro" id="IPR002397">
    <property type="entry name" value="Cyt_P450_B"/>
</dbReference>
<dbReference type="Proteomes" id="UP000078316">
    <property type="component" value="Unassembled WGS sequence"/>
</dbReference>
<dbReference type="SUPFAM" id="SSF48264">
    <property type="entry name" value="Cytochrome P450"/>
    <property type="match status" value="1"/>
</dbReference>
<dbReference type="GO" id="GO:0016705">
    <property type="term" value="F:oxidoreductase activity, acting on paired donors, with incorporation or reduction of molecular oxygen"/>
    <property type="evidence" value="ECO:0007669"/>
    <property type="project" value="InterPro"/>
</dbReference>
<sequence length="416" mass="46122">MTDASDGTLFAQVRDPRNRADPYPLYARLRARPVARQDDGTVVASGHAEIRALLHDPRVSSEDLPPAEHPRTGNPVKDWIVNPLKDRIADRHRPFIFRDPPDHGLLRRQVMAQFTVARVRGMKRRTDALVAECLERCAEAASFDLVDDLAYPLPVTVICELLGVPREDEPRFHAWATQLATALEPESRKDEALRARNTETFDAIAGYMRDLIREKRKAPADDMLSGLATARDPEAGRMSDPDLIATAILLLIAGHETTVNLIANGMLTLLRHPDELARLRADPERAPRVIEELLRYEPPVHYRTRVARAPIPIAGTVIPEGAPLVLLFAAGNRDPARFPDPDRFDPDRADNQHFGFGGALHYCVGAPLARIEAEAALTALAARLRAPRLAEDPPPYRDGSSLRGPKRLRLVVDGIA</sequence>
<dbReference type="GO" id="GO:0005506">
    <property type="term" value="F:iron ion binding"/>
    <property type="evidence" value="ECO:0007669"/>
    <property type="project" value="InterPro"/>
</dbReference>
<feature type="compositionally biased region" description="Basic and acidic residues" evidence="9">
    <location>
        <begin position="56"/>
        <end position="71"/>
    </location>
</feature>
<comment type="cofactor">
    <cofactor evidence="1">
        <name>heme</name>
        <dbReference type="ChEBI" id="CHEBI:30413"/>
    </cofactor>
</comment>
<feature type="region of interest" description="Disordered" evidence="9">
    <location>
        <begin position="56"/>
        <end position="76"/>
    </location>
</feature>
<evidence type="ECO:0000256" key="3">
    <source>
        <dbReference type="ARBA" id="ARBA00022617"/>
    </source>
</evidence>
<evidence type="ECO:0000313" key="11">
    <source>
        <dbReference type="Proteomes" id="UP000078316"/>
    </source>
</evidence>
<keyword evidence="7" id="KW-0503">Monooxygenase</keyword>
<dbReference type="FunFam" id="1.10.630.10:FF:000018">
    <property type="entry name" value="Cytochrome P450 monooxygenase"/>
    <property type="match status" value="1"/>
</dbReference>
<evidence type="ECO:0000256" key="5">
    <source>
        <dbReference type="ARBA" id="ARBA00023002"/>
    </source>
</evidence>
<accession>A0A179SBC6</accession>
<dbReference type="STRING" id="427683.A5481_13215"/>
<dbReference type="AlphaFoldDB" id="A0A179SBC6"/>
<dbReference type="InterPro" id="IPR036396">
    <property type="entry name" value="Cyt_P450_sf"/>
</dbReference>
<evidence type="ECO:0000256" key="2">
    <source>
        <dbReference type="ARBA" id="ARBA00010617"/>
    </source>
</evidence>
<evidence type="ECO:0000256" key="8">
    <source>
        <dbReference type="ARBA" id="ARBA00043906"/>
    </source>
</evidence>
<dbReference type="GO" id="GO:0004497">
    <property type="term" value="F:monooxygenase activity"/>
    <property type="evidence" value="ECO:0007669"/>
    <property type="project" value="UniProtKB-KW"/>
</dbReference>
<keyword evidence="4" id="KW-0479">Metal-binding</keyword>
<evidence type="ECO:0000313" key="10">
    <source>
        <dbReference type="EMBL" id="OAS24688.1"/>
    </source>
</evidence>
<evidence type="ECO:0000256" key="9">
    <source>
        <dbReference type="SAM" id="MobiDB-lite"/>
    </source>
</evidence>
<dbReference type="CDD" id="cd20625">
    <property type="entry name" value="CYP164-like"/>
    <property type="match status" value="1"/>
</dbReference>
<keyword evidence="3" id="KW-0349">Heme</keyword>
<evidence type="ECO:0000256" key="6">
    <source>
        <dbReference type="ARBA" id="ARBA00023004"/>
    </source>
</evidence>
<dbReference type="PANTHER" id="PTHR46696">
    <property type="entry name" value="P450, PUTATIVE (EUROFUNG)-RELATED"/>
    <property type="match status" value="1"/>
</dbReference>
<dbReference type="InterPro" id="IPR001128">
    <property type="entry name" value="Cyt_P450"/>
</dbReference>
<dbReference type="Gene3D" id="1.10.630.10">
    <property type="entry name" value="Cytochrome P450"/>
    <property type="match status" value="1"/>
</dbReference>
<dbReference type="PANTHER" id="PTHR46696:SF1">
    <property type="entry name" value="CYTOCHROME P450 YJIB-RELATED"/>
    <property type="match status" value="1"/>
</dbReference>
<dbReference type="PRINTS" id="PR00359">
    <property type="entry name" value="BP450"/>
</dbReference>